<dbReference type="STRING" id="997884.HMPREF1068_03196"/>
<protein>
    <submittedName>
        <fullName evidence="1">Uncharacterized protein</fullName>
    </submittedName>
</protein>
<comment type="caution">
    <text evidence="1">The sequence shown here is derived from an EMBL/GenBank/DDBJ whole genome shotgun (WGS) entry which is preliminary data.</text>
</comment>
<evidence type="ECO:0000313" key="1">
    <source>
        <dbReference type="EMBL" id="EIY47546.1"/>
    </source>
</evidence>
<dbReference type="EMBL" id="AGXS01000021">
    <property type="protein sequence ID" value="EIY47546.1"/>
    <property type="molecule type" value="Genomic_DNA"/>
</dbReference>
<organism evidence="1 2">
    <name type="scientific">Bacteroides nordii CL02T12C05</name>
    <dbReference type="NCBI Taxonomy" id="997884"/>
    <lineage>
        <taxon>Bacteria</taxon>
        <taxon>Pseudomonadati</taxon>
        <taxon>Bacteroidota</taxon>
        <taxon>Bacteroidia</taxon>
        <taxon>Bacteroidales</taxon>
        <taxon>Bacteroidaceae</taxon>
        <taxon>Bacteroides</taxon>
    </lineage>
</organism>
<reference evidence="1 2" key="1">
    <citation type="submission" date="2012-02" db="EMBL/GenBank/DDBJ databases">
        <title>The Genome Sequence of Bacteroides nordii CL02T12C05.</title>
        <authorList>
            <consortium name="The Broad Institute Genome Sequencing Platform"/>
            <person name="Earl A."/>
            <person name="Ward D."/>
            <person name="Feldgarden M."/>
            <person name="Gevers D."/>
            <person name="Zitomersky N.L."/>
            <person name="Coyne M.J."/>
            <person name="Comstock L.E."/>
            <person name="Young S.K."/>
            <person name="Zeng Q."/>
            <person name="Gargeya S."/>
            <person name="Fitzgerald M."/>
            <person name="Haas B."/>
            <person name="Abouelleil A."/>
            <person name="Alvarado L."/>
            <person name="Arachchi H.M."/>
            <person name="Berlin A."/>
            <person name="Chapman S.B."/>
            <person name="Gearin G."/>
            <person name="Goldberg J."/>
            <person name="Griggs A."/>
            <person name="Gujja S."/>
            <person name="Hansen M."/>
            <person name="Heiman D."/>
            <person name="Howarth C."/>
            <person name="Larimer J."/>
            <person name="Lui A."/>
            <person name="MacDonald P.J.P."/>
            <person name="McCowen C."/>
            <person name="Montmayeur A."/>
            <person name="Murphy C."/>
            <person name="Neiman D."/>
            <person name="Pearson M."/>
            <person name="Priest M."/>
            <person name="Roberts A."/>
            <person name="Saif S."/>
            <person name="Shea T."/>
            <person name="Sisk P."/>
            <person name="Stolte C."/>
            <person name="Sykes S."/>
            <person name="Wortman J."/>
            <person name="Nusbaum C."/>
            <person name="Birren B."/>
        </authorList>
    </citation>
    <scope>NUCLEOTIDE SEQUENCE [LARGE SCALE GENOMIC DNA]</scope>
    <source>
        <strain evidence="1 2">CL02T12C05</strain>
    </source>
</reference>
<evidence type="ECO:0000313" key="2">
    <source>
        <dbReference type="Proteomes" id="UP000003089"/>
    </source>
</evidence>
<dbReference type="AlphaFoldDB" id="I9RWN2"/>
<dbReference type="RefSeq" id="WP_007486381.1">
    <property type="nucleotide sequence ID" value="NZ_JH724315.1"/>
</dbReference>
<dbReference type="PATRIC" id="fig|997884.3.peg.3278"/>
<keyword evidence="2" id="KW-1185">Reference proteome</keyword>
<accession>I9RWN2</accession>
<dbReference type="Proteomes" id="UP000003089">
    <property type="component" value="Unassembled WGS sequence"/>
</dbReference>
<name>I9RWN2_9BACE</name>
<dbReference type="HOGENOM" id="CLU_474681_0_0_10"/>
<dbReference type="eggNOG" id="ENOG5033SDV">
    <property type="taxonomic scope" value="Bacteria"/>
</dbReference>
<proteinExistence type="predicted"/>
<gene>
    <name evidence="1" type="ORF">HMPREF1068_03196</name>
</gene>
<sequence length="517" mass="58080">MGYVSKDIAVITEPKKISLTGSPNFVIFESKPVTKRYLWIEIGVKVIPSMDLPSVSVLQISDSYGNTRVFKGTTTAEEAGGYVFFVSDDTSDTAENLRQAMMSDDWLRTNFEIVIPFVSSVDGVTNGSRITIRSKDAGKEYNMTISGNSTGYTIDRIIPDSYSNDSISGDNATAEIELDIYDSPPDLFGVETPPTNATSMGEYITSLSKTYSGTPLWFELNSLFSQYAERSTFPESPGWFGTRTHHKYRFLAKVKGNNSFYFYCSSVLYVINGYGPVFEELDLTPYVYNGDVVKLLTNKPLTKYVRGQREFLNFVCYSKFIGIRFRIAYQVYSTGHLYLGTVYGQESIDNTLVRTCRLDIDTALDLYPNAGIVKVALAKGDSLISDFLEYEIIPECLHRLAQFSFVNRLGGWDNVNFDAPVQDELRNEVETYDKTLTPYMKKGDSLETVYNANLANTFTVEGAPISDEVAEWLKEMAASTVVVDNDGNYIIVEEFTLSKTADNFNMQRPTIKYHLTE</sequence>